<feature type="domain" description="AMP-binding enzyme C-terminal" evidence="7">
    <location>
        <begin position="538"/>
        <end position="613"/>
    </location>
</feature>
<dbReference type="SUPFAM" id="SSF56801">
    <property type="entry name" value="Acetyl-CoA synthetase-like"/>
    <property type="match status" value="1"/>
</dbReference>
<sequence length="652" mass="72739">MTDAAHQVHPVPSRLLNDPKFPKPHVNSFENYEKIYEESIKDPETFWGKKANELLHWHKPFEAVLSGGFEHGDVAWFREGELNASYNCVDRHAYANPDKVAMIYEADEPGNSRHITYGELLHQVCRLANALKALGLKKGDTVAIYMPMVPEAAIAFLACARLGIIHSVVFAGFSSGALRDRINDASSKIVITSDEGRRGGKTIHIKKIVDEALKECPTIEHVLVFRRTGSDVPFSAPRDLWWHEELEKYRPYCPPEIVDAEDPLFLLYTSGSTGKPKGVLHTTAGYLLGAAITLKYVFDYHENDIYGCMADIGWITGHTYIIYGPLVNGGTTVLFESTPMYPTPSRYWEVVAKHKITQFYTAPTAIRLLRRHGNDYVKGHDLSSLRVIGSVGEPINPEAWEWYYEVVGRKECAVVDTYWQTETGSIILTPLPGATPMKPGSATFPFFGIQPVVLDPVSGKELEGNDVEGVLAIKKPWPSLARTVYNDHNRYLKTYLNPYKGYYFTGDGVGRDKDGYYWIRGRVDDVMNVAGHRLSTAEIESALICHQSVAEAAVIGIDDELTGQCVHAFTTLKDDQIADVKELTLQVRNVIGPFAAPKKIYIVNDLPKTRSGKIMRRILRKIVSGESDQLGDLSTLADPSIIPVLIEKVKSS</sequence>
<dbReference type="GO" id="GO:0005829">
    <property type="term" value="C:cytosol"/>
    <property type="evidence" value="ECO:0007669"/>
    <property type="project" value="TreeGrafter"/>
</dbReference>
<reference evidence="9 10" key="1">
    <citation type="submission" date="2018-06" db="EMBL/GenBank/DDBJ databases">
        <title>Comparative genomics reveals the genomic features of Rhizophagus irregularis, R. cerebriforme, R. diaphanum and Gigaspora rosea, and their symbiotic lifestyle signature.</title>
        <authorList>
            <person name="Morin E."/>
            <person name="San Clemente H."/>
            <person name="Chen E.C.H."/>
            <person name="De La Providencia I."/>
            <person name="Hainaut M."/>
            <person name="Kuo A."/>
            <person name="Kohler A."/>
            <person name="Murat C."/>
            <person name="Tang N."/>
            <person name="Roy S."/>
            <person name="Loubradou J."/>
            <person name="Henrissat B."/>
            <person name="Grigoriev I.V."/>
            <person name="Corradi N."/>
            <person name="Roux C."/>
            <person name="Martin F.M."/>
        </authorList>
    </citation>
    <scope>NUCLEOTIDE SEQUENCE [LARGE SCALE GENOMIC DNA]</scope>
    <source>
        <strain evidence="9 10">DAOM 227022</strain>
    </source>
</reference>
<dbReference type="InterPro" id="IPR042099">
    <property type="entry name" value="ANL_N_sf"/>
</dbReference>
<dbReference type="InterPro" id="IPR025110">
    <property type="entry name" value="AMP-bd_C"/>
</dbReference>
<dbReference type="PANTHER" id="PTHR24095:SF14">
    <property type="entry name" value="ACETYL-COENZYME A SYNTHETASE 1"/>
    <property type="match status" value="1"/>
</dbReference>
<proteinExistence type="inferred from homology"/>
<evidence type="ECO:0000256" key="5">
    <source>
        <dbReference type="RuleBase" id="RU361147"/>
    </source>
</evidence>
<dbReference type="GO" id="GO:0003987">
    <property type="term" value="F:acetate-CoA ligase activity"/>
    <property type="evidence" value="ECO:0007669"/>
    <property type="project" value="UniProtKB-UniRule"/>
</dbReference>
<name>A0A397TBP4_9GLOM</name>
<comment type="similarity">
    <text evidence="1 5">Belongs to the ATP-dependent AMP-binding enzyme family.</text>
</comment>
<dbReference type="GO" id="GO:0019427">
    <property type="term" value="P:acetyl-CoA biosynthetic process from acetate"/>
    <property type="evidence" value="ECO:0007669"/>
    <property type="project" value="InterPro"/>
</dbReference>
<organism evidence="9 10">
    <name type="scientific">Glomus cerebriforme</name>
    <dbReference type="NCBI Taxonomy" id="658196"/>
    <lineage>
        <taxon>Eukaryota</taxon>
        <taxon>Fungi</taxon>
        <taxon>Fungi incertae sedis</taxon>
        <taxon>Mucoromycota</taxon>
        <taxon>Glomeromycotina</taxon>
        <taxon>Glomeromycetes</taxon>
        <taxon>Glomerales</taxon>
        <taxon>Glomeraceae</taxon>
        <taxon>Glomus</taxon>
    </lineage>
</organism>
<dbReference type="NCBIfam" id="NF001208">
    <property type="entry name" value="PRK00174.1"/>
    <property type="match status" value="1"/>
</dbReference>
<dbReference type="OrthoDB" id="1706066at2759"/>
<dbReference type="EMBL" id="QKYT01000057">
    <property type="protein sequence ID" value="RIA95660.1"/>
    <property type="molecule type" value="Genomic_DNA"/>
</dbReference>
<dbReference type="InterPro" id="IPR000873">
    <property type="entry name" value="AMP-dep_synth/lig_dom"/>
</dbReference>
<dbReference type="NCBIfam" id="TIGR02188">
    <property type="entry name" value="Ac_CoA_lig_AcsA"/>
    <property type="match status" value="1"/>
</dbReference>
<dbReference type="Proteomes" id="UP000265703">
    <property type="component" value="Unassembled WGS sequence"/>
</dbReference>
<dbReference type="AlphaFoldDB" id="A0A397TBP4"/>
<feature type="domain" description="Acetyl-coenzyme A synthetase N-terminal" evidence="8">
    <location>
        <begin position="32"/>
        <end position="88"/>
    </location>
</feature>
<dbReference type="InterPro" id="IPR011904">
    <property type="entry name" value="Ac_CoA_lig"/>
</dbReference>
<keyword evidence="4 5" id="KW-0067">ATP-binding</keyword>
<dbReference type="Pfam" id="PF13193">
    <property type="entry name" value="AMP-binding_C"/>
    <property type="match status" value="1"/>
</dbReference>
<evidence type="ECO:0000256" key="1">
    <source>
        <dbReference type="ARBA" id="ARBA00006432"/>
    </source>
</evidence>
<dbReference type="EC" id="6.2.1.1" evidence="5"/>
<dbReference type="PANTHER" id="PTHR24095">
    <property type="entry name" value="ACETYL-COENZYME A SYNTHETASE"/>
    <property type="match status" value="1"/>
</dbReference>
<dbReference type="FunFam" id="3.40.50.12780:FF:000001">
    <property type="entry name" value="Acetyl-coenzyme A synthetase"/>
    <property type="match status" value="1"/>
</dbReference>
<dbReference type="GO" id="GO:0005524">
    <property type="term" value="F:ATP binding"/>
    <property type="evidence" value="ECO:0007669"/>
    <property type="project" value="UniProtKB-UniRule"/>
</dbReference>
<evidence type="ECO:0000256" key="2">
    <source>
        <dbReference type="ARBA" id="ARBA00022598"/>
    </source>
</evidence>
<dbReference type="Gene3D" id="3.40.50.12780">
    <property type="entry name" value="N-terminal domain of ligase-like"/>
    <property type="match status" value="1"/>
</dbReference>
<protein>
    <recommendedName>
        <fullName evidence="5">Acetyl-coenzyme A synthetase</fullName>
        <ecNumber evidence="5">6.2.1.1</ecNumber>
    </recommendedName>
</protein>
<dbReference type="Pfam" id="PF00501">
    <property type="entry name" value="AMP-binding"/>
    <property type="match status" value="1"/>
</dbReference>
<evidence type="ECO:0000313" key="10">
    <source>
        <dbReference type="Proteomes" id="UP000265703"/>
    </source>
</evidence>
<gene>
    <name evidence="9" type="ORF">C1645_816355</name>
</gene>
<comment type="caution">
    <text evidence="9">The sequence shown here is derived from an EMBL/GenBank/DDBJ whole genome shotgun (WGS) entry which is preliminary data.</text>
</comment>
<evidence type="ECO:0000256" key="4">
    <source>
        <dbReference type="ARBA" id="ARBA00022840"/>
    </source>
</evidence>
<feature type="domain" description="AMP-dependent synthetase/ligase" evidence="6">
    <location>
        <begin position="90"/>
        <end position="477"/>
    </location>
</feature>
<evidence type="ECO:0000259" key="7">
    <source>
        <dbReference type="Pfam" id="PF13193"/>
    </source>
</evidence>
<keyword evidence="10" id="KW-1185">Reference proteome</keyword>
<evidence type="ECO:0000313" key="9">
    <source>
        <dbReference type="EMBL" id="RIA95660.1"/>
    </source>
</evidence>
<evidence type="ECO:0000259" key="6">
    <source>
        <dbReference type="Pfam" id="PF00501"/>
    </source>
</evidence>
<dbReference type="InterPro" id="IPR020845">
    <property type="entry name" value="AMP-binding_CS"/>
</dbReference>
<keyword evidence="2 5" id="KW-0436">Ligase</keyword>
<keyword evidence="3 5" id="KW-0547">Nucleotide-binding</keyword>
<dbReference type="STRING" id="658196.A0A397TBP4"/>
<evidence type="ECO:0000256" key="3">
    <source>
        <dbReference type="ARBA" id="ARBA00022741"/>
    </source>
</evidence>
<dbReference type="InterPro" id="IPR032387">
    <property type="entry name" value="ACAS_N"/>
</dbReference>
<comment type="catalytic activity">
    <reaction evidence="5">
        <text>acetate + ATP + CoA = acetyl-CoA + AMP + diphosphate</text>
        <dbReference type="Rhea" id="RHEA:23176"/>
        <dbReference type="ChEBI" id="CHEBI:30089"/>
        <dbReference type="ChEBI" id="CHEBI:30616"/>
        <dbReference type="ChEBI" id="CHEBI:33019"/>
        <dbReference type="ChEBI" id="CHEBI:57287"/>
        <dbReference type="ChEBI" id="CHEBI:57288"/>
        <dbReference type="ChEBI" id="CHEBI:456215"/>
        <dbReference type="EC" id="6.2.1.1"/>
    </reaction>
</comment>
<evidence type="ECO:0000259" key="8">
    <source>
        <dbReference type="Pfam" id="PF16177"/>
    </source>
</evidence>
<dbReference type="Pfam" id="PF16177">
    <property type="entry name" value="ACAS_N"/>
    <property type="match status" value="1"/>
</dbReference>
<dbReference type="GO" id="GO:0016208">
    <property type="term" value="F:AMP binding"/>
    <property type="evidence" value="ECO:0007669"/>
    <property type="project" value="InterPro"/>
</dbReference>
<dbReference type="PROSITE" id="PS00455">
    <property type="entry name" value="AMP_BINDING"/>
    <property type="match status" value="1"/>
</dbReference>
<dbReference type="InterPro" id="IPR045851">
    <property type="entry name" value="AMP-bd_C_sf"/>
</dbReference>
<accession>A0A397TBP4</accession>
<dbReference type="CDD" id="cd05966">
    <property type="entry name" value="ACS"/>
    <property type="match status" value="1"/>
</dbReference>
<dbReference type="Gene3D" id="3.30.300.30">
    <property type="match status" value="1"/>
</dbReference>